<sequence>MLDMNITASIIDHNAIRISWRPFTVQERKFIDGLQVRYRKTSDNNNNDNSWISSQILHRDTTFYVLSKLEQATPYLIDLHFTSIDQISANIISSKPLLIETPPPAIDDFHFDFHVFPDDVTIDNGRINIELRNIPKPIHKFVNVARIHYQNVKTMESFYNYVNVDDENGKISFSSLLPNTRYKLWIDLYLTNGQVVKHTCGSLT</sequence>
<dbReference type="AlphaFoldDB" id="A0A1Y3BAU4"/>
<gene>
    <name evidence="2" type="ORF">BLA29_006337</name>
</gene>
<accession>A0A1Y3BAU4</accession>
<dbReference type="OrthoDB" id="6022609at2759"/>
<feature type="domain" description="Fibronectin type-III" evidence="1">
    <location>
        <begin position="2"/>
        <end position="104"/>
    </location>
</feature>
<evidence type="ECO:0000313" key="3">
    <source>
        <dbReference type="Proteomes" id="UP000194236"/>
    </source>
</evidence>
<name>A0A1Y3BAU4_EURMA</name>
<dbReference type="InterPro" id="IPR013783">
    <property type="entry name" value="Ig-like_fold"/>
</dbReference>
<keyword evidence="3" id="KW-1185">Reference proteome</keyword>
<comment type="caution">
    <text evidence="2">The sequence shown here is derived from an EMBL/GenBank/DDBJ whole genome shotgun (WGS) entry which is preliminary data.</text>
</comment>
<protein>
    <recommendedName>
        <fullName evidence="1">Fibronectin type-III domain-containing protein</fullName>
    </recommendedName>
</protein>
<organism evidence="2 3">
    <name type="scientific">Euroglyphus maynei</name>
    <name type="common">Mayne's house dust mite</name>
    <dbReference type="NCBI Taxonomy" id="6958"/>
    <lineage>
        <taxon>Eukaryota</taxon>
        <taxon>Metazoa</taxon>
        <taxon>Ecdysozoa</taxon>
        <taxon>Arthropoda</taxon>
        <taxon>Chelicerata</taxon>
        <taxon>Arachnida</taxon>
        <taxon>Acari</taxon>
        <taxon>Acariformes</taxon>
        <taxon>Sarcoptiformes</taxon>
        <taxon>Astigmata</taxon>
        <taxon>Psoroptidia</taxon>
        <taxon>Analgoidea</taxon>
        <taxon>Pyroglyphidae</taxon>
        <taxon>Pyroglyphinae</taxon>
        <taxon>Euroglyphus</taxon>
    </lineage>
</organism>
<proteinExistence type="predicted"/>
<dbReference type="InterPro" id="IPR036116">
    <property type="entry name" value="FN3_sf"/>
</dbReference>
<dbReference type="CDD" id="cd00063">
    <property type="entry name" value="FN3"/>
    <property type="match status" value="1"/>
</dbReference>
<dbReference type="Gene3D" id="2.60.40.10">
    <property type="entry name" value="Immunoglobulins"/>
    <property type="match status" value="1"/>
</dbReference>
<reference evidence="2 3" key="1">
    <citation type="submission" date="2017-03" db="EMBL/GenBank/DDBJ databases">
        <title>Genome Survey of Euroglyphus maynei.</title>
        <authorList>
            <person name="Arlian L.G."/>
            <person name="Morgan M.S."/>
            <person name="Rider S.D."/>
        </authorList>
    </citation>
    <scope>NUCLEOTIDE SEQUENCE [LARGE SCALE GENOMIC DNA]</scope>
    <source>
        <strain evidence="2">Arlian Lab</strain>
        <tissue evidence="2">Whole body</tissue>
    </source>
</reference>
<dbReference type="EMBL" id="MUJZ01029857">
    <property type="protein sequence ID" value="OTF78011.1"/>
    <property type="molecule type" value="Genomic_DNA"/>
</dbReference>
<dbReference type="PROSITE" id="PS50853">
    <property type="entry name" value="FN3"/>
    <property type="match status" value="1"/>
</dbReference>
<evidence type="ECO:0000313" key="2">
    <source>
        <dbReference type="EMBL" id="OTF78011.1"/>
    </source>
</evidence>
<dbReference type="Proteomes" id="UP000194236">
    <property type="component" value="Unassembled WGS sequence"/>
</dbReference>
<dbReference type="InterPro" id="IPR003961">
    <property type="entry name" value="FN3_dom"/>
</dbReference>
<dbReference type="SUPFAM" id="SSF49265">
    <property type="entry name" value="Fibronectin type III"/>
    <property type="match status" value="1"/>
</dbReference>
<evidence type="ECO:0000259" key="1">
    <source>
        <dbReference type="PROSITE" id="PS50853"/>
    </source>
</evidence>